<dbReference type="UniPathway" id="UPA00988"/>
<feature type="domain" description="Cytoplasmic tRNA 2-thiolation protein 1 C-terminal" evidence="10">
    <location>
        <begin position="305"/>
        <end position="334"/>
    </location>
</feature>
<feature type="binding site" evidence="8">
    <location>
        <position position="194"/>
    </location>
    <ligand>
        <name>ATP</name>
        <dbReference type="ChEBI" id="CHEBI:30616"/>
    </ligand>
</feature>
<dbReference type="AlphaFoldDB" id="A0A1I8I9C7"/>
<dbReference type="CDD" id="cd01713">
    <property type="entry name" value="CTU1-like"/>
    <property type="match status" value="1"/>
</dbReference>
<evidence type="ECO:0000256" key="7">
    <source>
        <dbReference type="HAMAP-Rule" id="MF_03053"/>
    </source>
</evidence>
<feature type="binding site" evidence="8">
    <location>
        <position position="189"/>
    </location>
    <ligand>
        <name>ATP</name>
        <dbReference type="ChEBI" id="CHEBI:30616"/>
    </ligand>
</feature>
<reference evidence="12 13" key="1">
    <citation type="submission" date="2016-11" db="UniProtKB">
        <authorList>
            <consortium name="WormBaseParasite"/>
        </authorList>
    </citation>
    <scope>IDENTIFICATION</scope>
</reference>
<dbReference type="InterPro" id="IPR014729">
    <property type="entry name" value="Rossmann-like_a/b/a_fold"/>
</dbReference>
<evidence type="ECO:0000256" key="3">
    <source>
        <dbReference type="ARBA" id="ARBA00022679"/>
    </source>
</evidence>
<evidence type="ECO:0000256" key="5">
    <source>
        <dbReference type="ARBA" id="ARBA00022884"/>
    </source>
</evidence>
<dbReference type="GO" id="GO:0005524">
    <property type="term" value="F:ATP binding"/>
    <property type="evidence" value="ECO:0007669"/>
    <property type="project" value="UniProtKB-KW"/>
</dbReference>
<dbReference type="Proteomes" id="UP000095280">
    <property type="component" value="Unplaced"/>
</dbReference>
<comment type="pathway">
    <text evidence="7">tRNA modification; 5-methoxycarbonylmethyl-2-thiouridine-tRNA biosynthesis.</text>
</comment>
<accession>A0A1I8I9C7</accession>
<dbReference type="Pfam" id="PF16503">
    <property type="entry name" value="zn-ribbon_14"/>
    <property type="match status" value="1"/>
</dbReference>
<evidence type="ECO:0000256" key="1">
    <source>
        <dbReference type="ARBA" id="ARBA00022490"/>
    </source>
</evidence>
<comment type="function">
    <text evidence="6 7">Plays a central role in 2-thiolation of mcm(5)S(2)U at tRNA wobble positions of tRNA(Lys), tRNA(Glu) and tRNA(Gln). Directly binds tRNAs and probably acts by catalyzing adenylation of tRNAs, an intermediate required for 2-thiolation. It is unclear whether it acts as a sulfurtransferase that transfers sulfur from thiocarboxylated URM1 onto the uridine of tRNAs at wobble position.</text>
</comment>
<dbReference type="InterPro" id="IPR032442">
    <property type="entry name" value="CTU1_C"/>
</dbReference>
<dbReference type="EC" id="2.7.7.-" evidence="7"/>
<dbReference type="PANTHER" id="PTHR11807">
    <property type="entry name" value="ATPASES OF THE PP SUPERFAMILY-RELATED"/>
    <property type="match status" value="1"/>
</dbReference>
<keyword evidence="2 7" id="KW-0820">tRNA-binding</keyword>
<dbReference type="GO" id="GO:0005739">
    <property type="term" value="C:mitochondrion"/>
    <property type="evidence" value="ECO:0007669"/>
    <property type="project" value="TreeGrafter"/>
</dbReference>
<dbReference type="InterPro" id="IPR056369">
    <property type="entry name" value="CTU1-like_ATP-bd"/>
</dbReference>
<feature type="binding site" evidence="8">
    <location>
        <position position="85"/>
    </location>
    <ligand>
        <name>ATP</name>
        <dbReference type="ChEBI" id="CHEBI:30616"/>
    </ligand>
</feature>
<dbReference type="InterPro" id="IPR035107">
    <property type="entry name" value="tRNA_thiolation_TtcA_Ctu1"/>
</dbReference>
<feature type="domain" description="tRNA(Ile)-lysidine/2-thiocytidine synthase N-terminal" evidence="9">
    <location>
        <begin position="76"/>
        <end position="253"/>
    </location>
</feature>
<comment type="similarity">
    <text evidence="7">Belongs to the TtcA family. CTU1/NCS6/ATPBD3 subfamily.</text>
</comment>
<evidence type="ECO:0000256" key="8">
    <source>
        <dbReference type="PIRSR" id="PIRSR004976-51"/>
    </source>
</evidence>
<keyword evidence="11" id="KW-1185">Reference proteome</keyword>
<dbReference type="WBParaSite" id="maker-uti_cns_0047929-snap-gene-0.7-mRNA-1">
    <property type="protein sequence ID" value="maker-uti_cns_0047929-snap-gene-0.7-mRNA-1"/>
    <property type="gene ID" value="maker-uti_cns_0047929-snap-gene-0.7"/>
</dbReference>
<keyword evidence="4 7" id="KW-0819">tRNA processing</keyword>
<evidence type="ECO:0000256" key="6">
    <source>
        <dbReference type="ARBA" id="ARBA00060195"/>
    </source>
</evidence>
<dbReference type="GO" id="GO:0000049">
    <property type="term" value="F:tRNA binding"/>
    <property type="evidence" value="ECO:0007669"/>
    <property type="project" value="UniProtKB-UniRule"/>
</dbReference>
<name>A0A1I8I9C7_9PLAT</name>
<dbReference type="InterPro" id="IPR000541">
    <property type="entry name" value="Ncs6/Tuc1/Ctu1"/>
</dbReference>
<sequence length="383" mass="42155">HQPHQCHLILELQAASPQAEPQRQPQRRCRFCEKKPQLRRPKTGHAVCRDCFFWAFEAETHDTIVSSRMFSPGERVAIGASGGKDSTVLAYLLKTLNERHNYGLDLRLLAIDEGIAGYRDDSLDALRRTEVSLGLPLTIFTYRDLYGWTMDEVVRAAGRRSNCTFCGVFRRQALDRGAGHLKADKLATGHNADDVAETVVMNLLRGDAARLSRCADGVTHTGGGLPARCKPLKYAYEKEIVLYAYFKRLDYFATECLYAPAAYRGHARALVKDLERARPAALLHIIQAAEQIRFRTDARMPELDTCRLCGYVSSQPVCKACVLLDGLNSGNPRLAVGKSSACSAKQQQQRMLTDAGRNRAQCCGSAGARRGCSGSACAAAADS</sequence>
<dbReference type="PIRSF" id="PIRSF004976">
    <property type="entry name" value="ATPase_YdaO"/>
    <property type="match status" value="1"/>
</dbReference>
<keyword evidence="3 7" id="KW-0808">Transferase</keyword>
<dbReference type="Gene3D" id="3.40.50.620">
    <property type="entry name" value="HUPs"/>
    <property type="match status" value="1"/>
</dbReference>
<dbReference type="NCBIfam" id="TIGR00269">
    <property type="entry name" value="TIGR00269 family protein"/>
    <property type="match status" value="1"/>
</dbReference>
<evidence type="ECO:0000256" key="4">
    <source>
        <dbReference type="ARBA" id="ARBA00022694"/>
    </source>
</evidence>
<dbReference type="SUPFAM" id="SSF52402">
    <property type="entry name" value="Adenine nucleotide alpha hydrolases-like"/>
    <property type="match status" value="1"/>
</dbReference>
<evidence type="ECO:0000259" key="10">
    <source>
        <dbReference type="Pfam" id="PF16503"/>
    </source>
</evidence>
<feature type="binding site" evidence="8">
    <location>
        <position position="111"/>
    </location>
    <ligand>
        <name>ATP</name>
        <dbReference type="ChEBI" id="CHEBI:30616"/>
    </ligand>
</feature>
<keyword evidence="8" id="KW-0547">Nucleotide-binding</keyword>
<proteinExistence type="inferred from homology"/>
<evidence type="ECO:0000313" key="12">
    <source>
        <dbReference type="WBParaSite" id="maker-uti_cns_0010557-snap-gene-0.2-mRNA-1"/>
    </source>
</evidence>
<protein>
    <recommendedName>
        <fullName evidence="7">Cytoplasmic tRNA 2-thiolation protein 1</fullName>
        <ecNumber evidence="7">2.7.7.-</ecNumber>
    </recommendedName>
    <alternativeName>
        <fullName evidence="7">Cytoplasmic tRNA adenylyltransferase 1</fullName>
    </alternativeName>
</protein>
<dbReference type="FunFam" id="3.40.50.620:FF:000132">
    <property type="entry name" value="Cytoplasmic tRNA 2-thiolation protein 1"/>
    <property type="match status" value="1"/>
</dbReference>
<dbReference type="GO" id="GO:0002144">
    <property type="term" value="C:cytosolic tRNA wobble base thiouridylase complex"/>
    <property type="evidence" value="ECO:0007669"/>
    <property type="project" value="TreeGrafter"/>
</dbReference>
<dbReference type="InterPro" id="IPR011063">
    <property type="entry name" value="TilS/TtcA_N"/>
</dbReference>
<dbReference type="WBParaSite" id="maker-uti_cns_0010557-snap-gene-0.2-mRNA-1">
    <property type="protein sequence ID" value="maker-uti_cns_0010557-snap-gene-0.2-mRNA-1"/>
    <property type="gene ID" value="maker-uti_cns_0010557-snap-gene-0.2"/>
</dbReference>
<keyword evidence="8" id="KW-0067">ATP-binding</keyword>
<evidence type="ECO:0000313" key="13">
    <source>
        <dbReference type="WBParaSite" id="maker-uti_cns_0047929-snap-gene-0.7-mRNA-1"/>
    </source>
</evidence>
<organism evidence="11 12">
    <name type="scientific">Macrostomum lignano</name>
    <dbReference type="NCBI Taxonomy" id="282301"/>
    <lineage>
        <taxon>Eukaryota</taxon>
        <taxon>Metazoa</taxon>
        <taxon>Spiralia</taxon>
        <taxon>Lophotrochozoa</taxon>
        <taxon>Platyhelminthes</taxon>
        <taxon>Rhabditophora</taxon>
        <taxon>Macrostomorpha</taxon>
        <taxon>Macrostomida</taxon>
        <taxon>Macrostomidae</taxon>
        <taxon>Macrostomum</taxon>
    </lineage>
</organism>
<keyword evidence="1 7" id="KW-0963">Cytoplasm</keyword>
<dbReference type="GO" id="GO:0032447">
    <property type="term" value="P:protein urmylation"/>
    <property type="evidence" value="ECO:0007669"/>
    <property type="project" value="UniProtKB-UniRule"/>
</dbReference>
<dbReference type="GO" id="GO:0002143">
    <property type="term" value="P:tRNA wobble position uridine thiolation"/>
    <property type="evidence" value="ECO:0007669"/>
    <property type="project" value="TreeGrafter"/>
</dbReference>
<dbReference type="GO" id="GO:0016779">
    <property type="term" value="F:nucleotidyltransferase activity"/>
    <property type="evidence" value="ECO:0007669"/>
    <property type="project" value="UniProtKB-UniRule"/>
</dbReference>
<evidence type="ECO:0000313" key="11">
    <source>
        <dbReference type="Proteomes" id="UP000095280"/>
    </source>
</evidence>
<evidence type="ECO:0000259" key="9">
    <source>
        <dbReference type="Pfam" id="PF01171"/>
    </source>
</evidence>
<comment type="subcellular location">
    <subcellularLocation>
        <location evidence="7">Cytoplasm</location>
    </subcellularLocation>
</comment>
<feature type="binding site" evidence="8">
    <location>
        <begin position="79"/>
        <end position="81"/>
    </location>
    <ligand>
        <name>ATP</name>
        <dbReference type="ChEBI" id="CHEBI:30616"/>
    </ligand>
</feature>
<keyword evidence="5 7" id="KW-0694">RNA-binding</keyword>
<evidence type="ECO:0000256" key="2">
    <source>
        <dbReference type="ARBA" id="ARBA00022555"/>
    </source>
</evidence>
<dbReference type="PANTHER" id="PTHR11807:SF12">
    <property type="entry name" value="CYTOPLASMIC TRNA 2-THIOLATION PROTEIN 1"/>
    <property type="match status" value="1"/>
</dbReference>
<dbReference type="Pfam" id="PF01171">
    <property type="entry name" value="ATP_bind_3"/>
    <property type="match status" value="1"/>
</dbReference>
<dbReference type="HAMAP" id="MF_03053">
    <property type="entry name" value="CTU1"/>
    <property type="match status" value="1"/>
</dbReference>